<dbReference type="PANTHER" id="PTHR20835:SF0">
    <property type="entry name" value="E3 UBIQUITIN-PROTEIN LIGASE PPP1R11"/>
    <property type="match status" value="1"/>
</dbReference>
<proteinExistence type="predicted"/>
<dbReference type="Proteomes" id="UP000002899">
    <property type="component" value="Chromosome IV"/>
</dbReference>
<sequence>MNGNRTITTTITTISTGVSANTEDSSTQLLRLIPERNVTWAEDTIDNEHMNKKSSKRCCIFHKKRNPDESSDSDQEKSPAQTQGRSDDSQKIVGKTTFAIS</sequence>
<dbReference type="OrthoDB" id="307488at2759"/>
<keyword evidence="2" id="KW-0650">Protein phosphatase inhibitor</keyword>
<evidence type="ECO:0000313" key="2">
    <source>
        <dbReference type="EMBL" id="SIO73708.1"/>
    </source>
</evidence>
<name>A0A1N6LXV7_BABMR</name>
<keyword evidence="3" id="KW-1185">Reference proteome</keyword>
<feature type="region of interest" description="Disordered" evidence="1">
    <location>
        <begin position="61"/>
        <end position="101"/>
    </location>
</feature>
<reference evidence="2 3" key="2">
    <citation type="journal article" date="2013" name="PLoS ONE">
        <title>Whole genome mapping and re-organization of the nuclear and mitochondrial genomes of Babesia microti isolates.</title>
        <authorList>
            <person name="Cornillot E."/>
            <person name="Dassouli A."/>
            <person name="Garg A."/>
            <person name="Pachikara N."/>
            <person name="Randazzo S."/>
            <person name="Depoix D."/>
            <person name="Carcy B."/>
            <person name="Delbecq S."/>
            <person name="Frutos R."/>
            <person name="Silva J.C."/>
            <person name="Sutton R."/>
            <person name="Krause P.J."/>
            <person name="Mamoun C.B."/>
        </authorList>
    </citation>
    <scope>NUCLEOTIDE SEQUENCE [LARGE SCALE GENOMIC DNA]</scope>
    <source>
        <strain evidence="2 3">RI</strain>
    </source>
</reference>
<evidence type="ECO:0000313" key="3">
    <source>
        <dbReference type="Proteomes" id="UP000002899"/>
    </source>
</evidence>
<dbReference type="GeneID" id="33043771"/>
<dbReference type="KEGG" id="bmic:BmR1_04g06936"/>
<dbReference type="GO" id="GO:0005634">
    <property type="term" value="C:nucleus"/>
    <property type="evidence" value="ECO:0007669"/>
    <property type="project" value="TreeGrafter"/>
</dbReference>
<reference evidence="2 3" key="1">
    <citation type="journal article" date="2012" name="Nucleic Acids Res.">
        <title>Sequencing of the smallest Apicomplexan genome from the human pathogen Babesia microti.</title>
        <authorList>
            <person name="Cornillot E."/>
            <person name="Hadj-Kaddour K."/>
            <person name="Dassouli A."/>
            <person name="Noel B."/>
            <person name="Ranwez V."/>
            <person name="Vacherie B."/>
            <person name="Augagneur Y."/>
            <person name="Bres V."/>
            <person name="Duclos A."/>
            <person name="Randazzo S."/>
            <person name="Carcy B."/>
            <person name="Debierre-Grockiego F."/>
            <person name="Delbecq S."/>
            <person name="Moubri-Menage K."/>
            <person name="Shams-Eldin H."/>
            <person name="Usmani-Brown S."/>
            <person name="Bringaud F."/>
            <person name="Wincker P."/>
            <person name="Vivares C.P."/>
            <person name="Schwarz R.T."/>
            <person name="Schetters T.P."/>
            <person name="Krause P.J."/>
            <person name="Gorenflot A."/>
            <person name="Berry V."/>
            <person name="Barbe V."/>
            <person name="Ben Mamoun C."/>
        </authorList>
    </citation>
    <scope>NUCLEOTIDE SEQUENCE [LARGE SCALE GENOMIC DNA]</scope>
    <source>
        <strain evidence="2 3">RI</strain>
    </source>
</reference>
<dbReference type="InterPro" id="IPR011107">
    <property type="entry name" value="PPI_Ypi1"/>
</dbReference>
<dbReference type="GO" id="GO:0008157">
    <property type="term" value="F:protein phosphatase 1 binding"/>
    <property type="evidence" value="ECO:0007669"/>
    <property type="project" value="TreeGrafter"/>
</dbReference>
<dbReference type="AlphaFoldDB" id="A0A1N6LXV7"/>
<evidence type="ECO:0000256" key="1">
    <source>
        <dbReference type="SAM" id="MobiDB-lite"/>
    </source>
</evidence>
<dbReference type="VEuPathDB" id="PiroplasmaDB:BmR1_04g06936"/>
<dbReference type="GO" id="GO:0004865">
    <property type="term" value="F:protein serine/threonine phosphatase inhibitor activity"/>
    <property type="evidence" value="ECO:0007669"/>
    <property type="project" value="InterPro"/>
</dbReference>
<organism evidence="2 3">
    <name type="scientific">Babesia microti (strain RI)</name>
    <dbReference type="NCBI Taxonomy" id="1133968"/>
    <lineage>
        <taxon>Eukaryota</taxon>
        <taxon>Sar</taxon>
        <taxon>Alveolata</taxon>
        <taxon>Apicomplexa</taxon>
        <taxon>Aconoidasida</taxon>
        <taxon>Piroplasmida</taxon>
        <taxon>Babesiidae</taxon>
        <taxon>Babesia</taxon>
    </lineage>
</organism>
<reference evidence="2 3" key="3">
    <citation type="journal article" date="2016" name="Sci. Rep.">
        <title>Genome-wide diversity and gene expression profiling of Babesia microti isolates identify polymorphic genes that mediate host-pathogen interactions.</title>
        <authorList>
            <person name="Silva J.C."/>
            <person name="Cornillot E."/>
            <person name="McCracken C."/>
            <person name="Usmani-Brown S."/>
            <person name="Dwivedi A."/>
            <person name="Ifeonu O.O."/>
            <person name="Crabtree J."/>
            <person name="Gotia H.T."/>
            <person name="Virji A.Z."/>
            <person name="Reynes C."/>
            <person name="Colinge J."/>
            <person name="Kumar V."/>
            <person name="Lawres L."/>
            <person name="Pazzi J.E."/>
            <person name="Pablo J.V."/>
            <person name="Hung C."/>
            <person name="Brancato J."/>
            <person name="Kumari P."/>
            <person name="Orvis J."/>
            <person name="Tretina K."/>
            <person name="Chibucos M."/>
            <person name="Ott S."/>
            <person name="Sadzewicz L."/>
            <person name="Sengamalay N."/>
            <person name="Shetty A.C."/>
            <person name="Su Q."/>
            <person name="Tallon L."/>
            <person name="Fraser C.M."/>
            <person name="Frutos R."/>
            <person name="Molina D.M."/>
            <person name="Krause P.J."/>
            <person name="Ben Mamoun C."/>
        </authorList>
    </citation>
    <scope>NUCLEOTIDE SEQUENCE [LARGE SCALE GENOMIC DNA]</scope>
    <source>
        <strain evidence="2 3">RI</strain>
    </source>
</reference>
<dbReference type="PANTHER" id="PTHR20835">
    <property type="entry name" value="E3 UBIQUITIN-PROTEIN LIGASE PPP1R11-RELATED"/>
    <property type="match status" value="1"/>
</dbReference>
<gene>
    <name evidence="2" type="ORF">BmR1_04g06936</name>
</gene>
<dbReference type="Pfam" id="PF07491">
    <property type="entry name" value="PPI_Ypi1"/>
    <property type="match status" value="1"/>
</dbReference>
<dbReference type="EMBL" id="LN871599">
    <property type="protein sequence ID" value="SIO73708.1"/>
    <property type="molecule type" value="Genomic_DNA"/>
</dbReference>
<protein>
    <submittedName>
        <fullName evidence="2">Protein phosphatase inhibitor 3 (I3)</fullName>
    </submittedName>
</protein>
<accession>A0A1N6LXV7</accession>
<dbReference type="RefSeq" id="XP_021337775.1">
    <property type="nucleotide sequence ID" value="XM_021482562.1"/>
</dbReference>